<evidence type="ECO:0000256" key="1">
    <source>
        <dbReference type="SAM" id="MobiDB-lite"/>
    </source>
</evidence>
<name>A0ABT1VSL0_9PROT</name>
<organism evidence="2 3">
    <name type="scientific">Rhizosaccharibacter radicis</name>
    <dbReference type="NCBI Taxonomy" id="2782605"/>
    <lineage>
        <taxon>Bacteria</taxon>
        <taxon>Pseudomonadati</taxon>
        <taxon>Pseudomonadota</taxon>
        <taxon>Alphaproteobacteria</taxon>
        <taxon>Acetobacterales</taxon>
        <taxon>Acetobacteraceae</taxon>
        <taxon>Rhizosaccharibacter</taxon>
    </lineage>
</organism>
<evidence type="ECO:0000313" key="3">
    <source>
        <dbReference type="Proteomes" id="UP001524547"/>
    </source>
</evidence>
<accession>A0ABT1VSL0</accession>
<protein>
    <submittedName>
        <fullName evidence="2">Uncharacterized protein</fullName>
    </submittedName>
</protein>
<keyword evidence="3" id="KW-1185">Reference proteome</keyword>
<gene>
    <name evidence="2" type="ORF">NFI88_00585</name>
</gene>
<dbReference type="Proteomes" id="UP001524547">
    <property type="component" value="Unassembled WGS sequence"/>
</dbReference>
<comment type="caution">
    <text evidence="2">The sequence shown here is derived from an EMBL/GenBank/DDBJ whole genome shotgun (WGS) entry which is preliminary data.</text>
</comment>
<feature type="region of interest" description="Disordered" evidence="1">
    <location>
        <begin position="76"/>
        <end position="96"/>
    </location>
</feature>
<sequence length="96" mass="10258">MPDPFPATVPDGPEGAWHRLEPGEQMALARQALQQARRRLGLLAERLAEEIEFGHLPELGGVGALRLFRRLVDADDDPAPAEEAGGDFPAAVAGHA</sequence>
<evidence type="ECO:0000313" key="2">
    <source>
        <dbReference type="EMBL" id="MCQ8239335.1"/>
    </source>
</evidence>
<reference evidence="2 3" key="1">
    <citation type="submission" date="2022-06" db="EMBL/GenBank/DDBJ databases">
        <title>Rhizosaccharibacter gen. nov. sp. nov. KSS12, endophytic bacteria isolated from sugarcane.</title>
        <authorList>
            <person name="Pitiwittayakul N."/>
        </authorList>
    </citation>
    <scope>NUCLEOTIDE SEQUENCE [LARGE SCALE GENOMIC DNA]</scope>
    <source>
        <strain evidence="2 3">KSS12</strain>
    </source>
</reference>
<dbReference type="EMBL" id="JAMZEJ010000001">
    <property type="protein sequence ID" value="MCQ8239335.1"/>
    <property type="molecule type" value="Genomic_DNA"/>
</dbReference>
<proteinExistence type="predicted"/>
<dbReference type="RefSeq" id="WP_422918080.1">
    <property type="nucleotide sequence ID" value="NZ_JAMZEJ010000001.1"/>
</dbReference>